<organism evidence="1 2">
    <name type="scientific">Lupinus luteus</name>
    <name type="common">European yellow lupine</name>
    <dbReference type="NCBI Taxonomy" id="3873"/>
    <lineage>
        <taxon>Eukaryota</taxon>
        <taxon>Viridiplantae</taxon>
        <taxon>Streptophyta</taxon>
        <taxon>Embryophyta</taxon>
        <taxon>Tracheophyta</taxon>
        <taxon>Spermatophyta</taxon>
        <taxon>Magnoliopsida</taxon>
        <taxon>eudicotyledons</taxon>
        <taxon>Gunneridae</taxon>
        <taxon>Pentapetalae</taxon>
        <taxon>rosids</taxon>
        <taxon>fabids</taxon>
        <taxon>Fabales</taxon>
        <taxon>Fabaceae</taxon>
        <taxon>Papilionoideae</taxon>
        <taxon>50 kb inversion clade</taxon>
        <taxon>genistoids sensu lato</taxon>
        <taxon>core genistoids</taxon>
        <taxon>Genisteae</taxon>
        <taxon>Lupinus</taxon>
    </lineage>
</organism>
<gene>
    <name evidence="1" type="ORF">LLUT_LOCUS2514</name>
</gene>
<reference evidence="1 2" key="1">
    <citation type="submission" date="2024-03" db="EMBL/GenBank/DDBJ databases">
        <authorList>
            <person name="Martinez-Hernandez J."/>
        </authorList>
    </citation>
    <scope>NUCLEOTIDE SEQUENCE [LARGE SCALE GENOMIC DNA]</scope>
</reference>
<protein>
    <submittedName>
        <fullName evidence="1">Uncharacterized protein</fullName>
    </submittedName>
</protein>
<comment type="caution">
    <text evidence="1">The sequence shown here is derived from an EMBL/GenBank/DDBJ whole genome shotgun (WGS) entry which is preliminary data.</text>
</comment>
<evidence type="ECO:0000313" key="1">
    <source>
        <dbReference type="EMBL" id="CAL0301454.1"/>
    </source>
</evidence>
<name>A0AAV1VX11_LUPLU</name>
<proteinExistence type="predicted"/>
<dbReference type="Proteomes" id="UP001497480">
    <property type="component" value="Unassembled WGS sequence"/>
</dbReference>
<dbReference type="AlphaFoldDB" id="A0AAV1VX11"/>
<evidence type="ECO:0000313" key="2">
    <source>
        <dbReference type="Proteomes" id="UP001497480"/>
    </source>
</evidence>
<accession>A0AAV1VX11</accession>
<dbReference type="EMBL" id="CAXHTB010000002">
    <property type="protein sequence ID" value="CAL0301454.1"/>
    <property type="molecule type" value="Genomic_DNA"/>
</dbReference>
<keyword evidence="2" id="KW-1185">Reference proteome</keyword>
<sequence length="98" mass="11353">MRENIQLMPHIQENKEVIDDEVIELCDDDDIDATEPGWWRDIPLPSSTHDSSQVMVTITPKRAQHPKQPKNPVSAFFSMLVFLLVLNRLKQIPMHHQA</sequence>